<reference evidence="1 3" key="1">
    <citation type="journal article" date="2008" name="Science">
        <title>The Physcomitrella genome reveals evolutionary insights into the conquest of land by plants.</title>
        <authorList>
            <person name="Rensing S."/>
            <person name="Lang D."/>
            <person name="Zimmer A."/>
            <person name="Terry A."/>
            <person name="Salamov A."/>
            <person name="Shapiro H."/>
            <person name="Nishiyama T."/>
            <person name="Perroud P.-F."/>
            <person name="Lindquist E."/>
            <person name="Kamisugi Y."/>
            <person name="Tanahashi T."/>
            <person name="Sakakibara K."/>
            <person name="Fujita T."/>
            <person name="Oishi K."/>
            <person name="Shin-I T."/>
            <person name="Kuroki Y."/>
            <person name="Toyoda A."/>
            <person name="Suzuki Y."/>
            <person name="Hashimoto A."/>
            <person name="Yamaguchi K."/>
            <person name="Sugano A."/>
            <person name="Kohara Y."/>
            <person name="Fujiyama A."/>
            <person name="Anterola A."/>
            <person name="Aoki S."/>
            <person name="Ashton N."/>
            <person name="Barbazuk W.B."/>
            <person name="Barker E."/>
            <person name="Bennetzen J."/>
            <person name="Bezanilla M."/>
            <person name="Blankenship R."/>
            <person name="Cho S.H."/>
            <person name="Dutcher S."/>
            <person name="Estelle M."/>
            <person name="Fawcett J.A."/>
            <person name="Gundlach H."/>
            <person name="Hanada K."/>
            <person name="Heyl A."/>
            <person name="Hicks K.A."/>
            <person name="Hugh J."/>
            <person name="Lohr M."/>
            <person name="Mayer K."/>
            <person name="Melkozernov A."/>
            <person name="Murata T."/>
            <person name="Nelson D."/>
            <person name="Pils B."/>
            <person name="Prigge M."/>
            <person name="Reiss B."/>
            <person name="Renner T."/>
            <person name="Rombauts S."/>
            <person name="Rushton P."/>
            <person name="Sanderfoot A."/>
            <person name="Schween G."/>
            <person name="Shiu S.-H."/>
            <person name="Stueber K."/>
            <person name="Theodoulou F.L."/>
            <person name="Tu H."/>
            <person name="Van de Peer Y."/>
            <person name="Verrier P.J."/>
            <person name="Waters E."/>
            <person name="Wood A."/>
            <person name="Yang L."/>
            <person name="Cove D."/>
            <person name="Cuming A."/>
            <person name="Hasebe M."/>
            <person name="Lucas S."/>
            <person name="Mishler D.B."/>
            <person name="Reski R."/>
            <person name="Grigoriev I."/>
            <person name="Quatrano R.S."/>
            <person name="Boore J.L."/>
        </authorList>
    </citation>
    <scope>NUCLEOTIDE SEQUENCE [LARGE SCALE GENOMIC DNA]</scope>
    <source>
        <strain evidence="2 3">cv. Gransden 2004</strain>
    </source>
</reference>
<dbReference type="Proteomes" id="UP000006727">
    <property type="component" value="Chromosome 20"/>
</dbReference>
<sequence>MYPLHKKSYATAPGTDQTSALALSPCRNFSMKLVAKRLKRSMLRHEPTKFINAAHTHISLTDLEMS</sequence>
<gene>
    <name evidence="1" type="ORF">PHYPA_025152</name>
</gene>
<dbReference type="EnsemblPlants" id="Pp3c20_15440V3.1">
    <property type="protein sequence ID" value="PAC:32946163.CDS.1"/>
    <property type="gene ID" value="Pp3c20_15440"/>
</dbReference>
<proteinExistence type="predicted"/>
<reference evidence="2" key="3">
    <citation type="submission" date="2020-12" db="UniProtKB">
        <authorList>
            <consortium name="EnsemblPlants"/>
        </authorList>
    </citation>
    <scope>IDENTIFICATION</scope>
</reference>
<accession>A0A2K1IVA4</accession>
<name>A0A2K1IVA4_PHYPA</name>
<dbReference type="PaxDb" id="3218-PP1S44_39V6.1"/>
<organism evidence="1">
    <name type="scientific">Physcomitrium patens</name>
    <name type="common">Spreading-leaved earth moss</name>
    <name type="synonym">Physcomitrella patens</name>
    <dbReference type="NCBI Taxonomy" id="3218"/>
    <lineage>
        <taxon>Eukaryota</taxon>
        <taxon>Viridiplantae</taxon>
        <taxon>Streptophyta</taxon>
        <taxon>Embryophyta</taxon>
        <taxon>Bryophyta</taxon>
        <taxon>Bryophytina</taxon>
        <taxon>Bryopsida</taxon>
        <taxon>Funariidae</taxon>
        <taxon>Funariales</taxon>
        <taxon>Funariaceae</taxon>
        <taxon>Physcomitrium</taxon>
    </lineage>
</organism>
<protein>
    <submittedName>
        <fullName evidence="1 2">Uncharacterized protein</fullName>
    </submittedName>
</protein>
<dbReference type="EMBL" id="ABEU02000020">
    <property type="protein sequence ID" value="PNR33209.1"/>
    <property type="molecule type" value="Genomic_DNA"/>
</dbReference>
<evidence type="ECO:0000313" key="3">
    <source>
        <dbReference type="Proteomes" id="UP000006727"/>
    </source>
</evidence>
<evidence type="ECO:0000313" key="1">
    <source>
        <dbReference type="EMBL" id="PNR33209.1"/>
    </source>
</evidence>
<evidence type="ECO:0000313" key="2">
    <source>
        <dbReference type="EnsemblPlants" id="PAC:32946163.CDS.1"/>
    </source>
</evidence>
<dbReference type="Gramene" id="Pp3c20_15440V3.1">
    <property type="protein sequence ID" value="PAC:32946163.CDS.1"/>
    <property type="gene ID" value="Pp3c20_15440"/>
</dbReference>
<dbReference type="AlphaFoldDB" id="A0A2K1IVA4"/>
<dbReference type="InParanoid" id="A0A2K1IVA4"/>
<keyword evidence="3" id="KW-1185">Reference proteome</keyword>
<reference evidence="1 3" key="2">
    <citation type="journal article" date="2018" name="Plant J.">
        <title>The Physcomitrella patens chromosome-scale assembly reveals moss genome structure and evolution.</title>
        <authorList>
            <person name="Lang D."/>
            <person name="Ullrich K.K."/>
            <person name="Murat F."/>
            <person name="Fuchs J."/>
            <person name="Jenkins J."/>
            <person name="Haas F.B."/>
            <person name="Piednoel M."/>
            <person name="Gundlach H."/>
            <person name="Van Bel M."/>
            <person name="Meyberg R."/>
            <person name="Vives C."/>
            <person name="Morata J."/>
            <person name="Symeonidi A."/>
            <person name="Hiss M."/>
            <person name="Muchero W."/>
            <person name="Kamisugi Y."/>
            <person name="Saleh O."/>
            <person name="Blanc G."/>
            <person name="Decker E.L."/>
            <person name="van Gessel N."/>
            <person name="Grimwood J."/>
            <person name="Hayes R.D."/>
            <person name="Graham S.W."/>
            <person name="Gunter L.E."/>
            <person name="McDaniel S.F."/>
            <person name="Hoernstein S.N.W."/>
            <person name="Larsson A."/>
            <person name="Li F.W."/>
            <person name="Perroud P.F."/>
            <person name="Phillips J."/>
            <person name="Ranjan P."/>
            <person name="Rokshar D.S."/>
            <person name="Rothfels C.J."/>
            <person name="Schneider L."/>
            <person name="Shu S."/>
            <person name="Stevenson D.W."/>
            <person name="Thummler F."/>
            <person name="Tillich M."/>
            <person name="Villarreal Aguilar J.C."/>
            <person name="Widiez T."/>
            <person name="Wong G.K."/>
            <person name="Wymore A."/>
            <person name="Zhang Y."/>
            <person name="Zimmer A.D."/>
            <person name="Quatrano R.S."/>
            <person name="Mayer K.F.X."/>
            <person name="Goodstein D."/>
            <person name="Casacuberta J.M."/>
            <person name="Vandepoele K."/>
            <person name="Reski R."/>
            <person name="Cuming A.C."/>
            <person name="Tuskan G.A."/>
            <person name="Maumus F."/>
            <person name="Salse J."/>
            <person name="Schmutz J."/>
            <person name="Rensing S.A."/>
        </authorList>
    </citation>
    <scope>NUCLEOTIDE SEQUENCE [LARGE SCALE GENOMIC DNA]</scope>
    <source>
        <strain evidence="2 3">cv. Gransden 2004</strain>
    </source>
</reference>